<dbReference type="GO" id="GO:0016740">
    <property type="term" value="F:transferase activity"/>
    <property type="evidence" value="ECO:0007669"/>
    <property type="project" value="UniProtKB-KW"/>
</dbReference>
<protein>
    <submittedName>
        <fullName evidence="2">Glycosyltransferase family 2 protein</fullName>
    </submittedName>
</protein>
<evidence type="ECO:0000313" key="3">
    <source>
        <dbReference type="Proteomes" id="UP000502297"/>
    </source>
</evidence>
<dbReference type="PANTHER" id="PTHR43685">
    <property type="entry name" value="GLYCOSYLTRANSFERASE"/>
    <property type="match status" value="1"/>
</dbReference>
<dbReference type="EMBL" id="CP049801">
    <property type="protein sequence ID" value="QIO06848.1"/>
    <property type="molecule type" value="Genomic_DNA"/>
</dbReference>
<organism evidence="2 3">
    <name type="scientific">Acinetobacter shaoyimingii</name>
    <dbReference type="NCBI Taxonomy" id="2715164"/>
    <lineage>
        <taxon>Bacteria</taxon>
        <taxon>Pseudomonadati</taxon>
        <taxon>Pseudomonadota</taxon>
        <taxon>Gammaproteobacteria</taxon>
        <taxon>Moraxellales</taxon>
        <taxon>Moraxellaceae</taxon>
        <taxon>Acinetobacter</taxon>
    </lineage>
</organism>
<dbReference type="KEGG" id="asha:G8E00_13310"/>
<dbReference type="RefSeq" id="WP_166225322.1">
    <property type="nucleotide sequence ID" value="NZ_CP049801.1"/>
</dbReference>
<dbReference type="Gene3D" id="3.90.550.10">
    <property type="entry name" value="Spore Coat Polysaccharide Biosynthesis Protein SpsA, Chain A"/>
    <property type="match status" value="1"/>
</dbReference>
<dbReference type="Pfam" id="PF00535">
    <property type="entry name" value="Glycos_transf_2"/>
    <property type="match status" value="1"/>
</dbReference>
<dbReference type="PANTHER" id="PTHR43685:SF11">
    <property type="entry name" value="GLYCOSYLTRANSFERASE TAGX-RELATED"/>
    <property type="match status" value="1"/>
</dbReference>
<evidence type="ECO:0000313" key="2">
    <source>
        <dbReference type="EMBL" id="QIO06848.1"/>
    </source>
</evidence>
<dbReference type="Proteomes" id="UP000502297">
    <property type="component" value="Chromosome"/>
</dbReference>
<dbReference type="CDD" id="cd00761">
    <property type="entry name" value="Glyco_tranf_GTA_type"/>
    <property type="match status" value="1"/>
</dbReference>
<proteinExistence type="predicted"/>
<dbReference type="InterPro" id="IPR029044">
    <property type="entry name" value="Nucleotide-diphossugar_trans"/>
</dbReference>
<dbReference type="InterPro" id="IPR001173">
    <property type="entry name" value="Glyco_trans_2-like"/>
</dbReference>
<sequence>MFVSIIVPSYNHAPYLEKRIQSILNQTYQNFEVILLDDVSPDHSAEILLSYKNHPKVSHCIINEQNSGSTFSQWNKGLSLAKGELIWIAESDDVSDLSFLENLVTQFEINPNLTIAYCQSHRMNAEGIVTGDWKDYTDDLDSEIFESDFTMLGSEYIERFMMTKNTIPNASGVVFKKQTYFHVGGANQKLRWIGDWAIWSKIVAEGEIFFTAQKLNFFRYHATSVIARAVKNIDHIAIRNEVIGFRTDVCHYWEMKAKQNPKFYSILKKNNKYLFKEISRNASFAIRKRQYKHIIPTTKLTLKSCPIYLLPLYTVKLSLKLIYSFLIDAPIRKIFK</sequence>
<keyword evidence="3" id="KW-1185">Reference proteome</keyword>
<dbReference type="InterPro" id="IPR050834">
    <property type="entry name" value="Glycosyltransf_2"/>
</dbReference>
<gene>
    <name evidence="2" type="ORF">G8E00_13310</name>
</gene>
<accession>A0A6G8RYH0</accession>
<feature type="domain" description="Glycosyltransferase 2-like" evidence="1">
    <location>
        <begin position="4"/>
        <end position="115"/>
    </location>
</feature>
<dbReference type="AlphaFoldDB" id="A0A6G8RYH0"/>
<keyword evidence="2" id="KW-0808">Transferase</keyword>
<reference evidence="2 3" key="1">
    <citation type="submission" date="2020-03" db="EMBL/GenBank/DDBJ databases">
        <authorList>
            <person name="Zhu W."/>
        </authorList>
    </citation>
    <scope>NUCLEOTIDE SEQUENCE [LARGE SCALE GENOMIC DNA]</scope>
    <source>
        <strain evidence="2 3">323-1</strain>
    </source>
</reference>
<name>A0A6G8RYH0_9GAMM</name>
<evidence type="ECO:0000259" key="1">
    <source>
        <dbReference type="Pfam" id="PF00535"/>
    </source>
</evidence>
<dbReference type="SUPFAM" id="SSF53448">
    <property type="entry name" value="Nucleotide-diphospho-sugar transferases"/>
    <property type="match status" value="1"/>
</dbReference>